<dbReference type="Pfam" id="PF05139">
    <property type="entry name" value="Erythro_esteras"/>
    <property type="match status" value="1"/>
</dbReference>
<gene>
    <name evidence="1" type="ORF">GCM10011610_02050</name>
</gene>
<accession>A0ABQ2K5D6</accession>
<dbReference type="SUPFAM" id="SSF159501">
    <property type="entry name" value="EreA/ChaN-like"/>
    <property type="match status" value="1"/>
</dbReference>
<keyword evidence="2" id="KW-1185">Reference proteome</keyword>
<organism evidence="1 2">
    <name type="scientific">Nocardia rhizosphaerihabitans</name>
    <dbReference type="NCBI Taxonomy" id="1691570"/>
    <lineage>
        <taxon>Bacteria</taxon>
        <taxon>Bacillati</taxon>
        <taxon>Actinomycetota</taxon>
        <taxon>Actinomycetes</taxon>
        <taxon>Mycobacteriales</taxon>
        <taxon>Nocardiaceae</taxon>
        <taxon>Nocardia</taxon>
    </lineage>
</organism>
<dbReference type="Gene3D" id="3.30.1870.10">
    <property type="entry name" value="EreA-like, domain 2"/>
    <property type="match status" value="1"/>
</dbReference>
<dbReference type="InterPro" id="IPR052036">
    <property type="entry name" value="Hydrolase/PRTase-associated"/>
</dbReference>
<proteinExistence type="predicted"/>
<dbReference type="PANTHER" id="PTHR31299">
    <property type="entry name" value="ESTERASE, PUTATIVE (AFU_ORTHOLOGUE AFUA_1G05850)-RELATED"/>
    <property type="match status" value="1"/>
</dbReference>
<comment type="caution">
    <text evidence="1">The sequence shown here is derived from an EMBL/GenBank/DDBJ whole genome shotgun (WGS) entry which is preliminary data.</text>
</comment>
<dbReference type="CDD" id="cd14728">
    <property type="entry name" value="Ere-like"/>
    <property type="match status" value="1"/>
</dbReference>
<evidence type="ECO:0000313" key="2">
    <source>
        <dbReference type="Proteomes" id="UP000658127"/>
    </source>
</evidence>
<protein>
    <submittedName>
        <fullName evidence="1">Erythromycin esterase</fullName>
    </submittedName>
</protein>
<dbReference type="RefSeq" id="WP_189022773.1">
    <property type="nucleotide sequence ID" value="NZ_BMNE01000001.1"/>
</dbReference>
<dbReference type="Proteomes" id="UP000658127">
    <property type="component" value="Unassembled WGS sequence"/>
</dbReference>
<dbReference type="PANTHER" id="PTHR31299:SF0">
    <property type="entry name" value="ESTERASE, PUTATIVE (AFU_ORTHOLOGUE AFUA_1G05850)-RELATED"/>
    <property type="match status" value="1"/>
</dbReference>
<name>A0ABQ2K5D6_9NOCA</name>
<sequence length="378" mass="41467">MSQNIRDFVPSTCELLAFGEPTHQEPAFPLLRNALFAQLVELGFRSIALESDRVAALTVDDYVRNGIGSLDEVMRTGFSHFGDLAANRELVAWIRDYNANRPPAEHVAFYGFDAPLDNTSAPSPRRYLEFARDYLHLETEIADLAGDDERWHRDAAILDPAMSPGDTEEARRLQALADDLLNTLYARAPELIPATSEAEWRRAAVHLTAARGLLRYHRQSARRVDETTRISGLLATRDVLMTENIRDIRDIEAQRGPTLLYGHNVHLQRNLSTMSMAGMTLRWYGPGAVLSSLFGDRFTFLAGSLGPSPSGLADNEPAEAGLRDRSVPWGLFPAAGLTATPTGPTSDPSYFPLDQETIDGADAILHIAESGALVAGDA</sequence>
<reference evidence="2" key="1">
    <citation type="journal article" date="2019" name="Int. J. Syst. Evol. Microbiol.">
        <title>The Global Catalogue of Microorganisms (GCM) 10K type strain sequencing project: providing services to taxonomists for standard genome sequencing and annotation.</title>
        <authorList>
            <consortium name="The Broad Institute Genomics Platform"/>
            <consortium name="The Broad Institute Genome Sequencing Center for Infectious Disease"/>
            <person name="Wu L."/>
            <person name="Ma J."/>
        </authorList>
    </citation>
    <scope>NUCLEOTIDE SEQUENCE [LARGE SCALE GENOMIC DNA]</scope>
    <source>
        <strain evidence="2">CGMCC 4.7329</strain>
    </source>
</reference>
<dbReference type="EMBL" id="BMNE01000001">
    <property type="protein sequence ID" value="GGN66736.1"/>
    <property type="molecule type" value="Genomic_DNA"/>
</dbReference>
<evidence type="ECO:0000313" key="1">
    <source>
        <dbReference type="EMBL" id="GGN66736.1"/>
    </source>
</evidence>
<dbReference type="InterPro" id="IPR007815">
    <property type="entry name" value="Emycin_Estase"/>
</dbReference>